<feature type="region of interest" description="Disordered" evidence="1">
    <location>
        <begin position="585"/>
        <end position="622"/>
    </location>
</feature>
<feature type="region of interest" description="Disordered" evidence="1">
    <location>
        <begin position="1"/>
        <end position="80"/>
    </location>
</feature>
<accession>A0A7S4VET4</accession>
<sequence length="659" mass="71556">MEAVAEQPPESRPPDVPARPSRPSTAERGLSTTLSRRSLKAVAAERPPEVRRPPPSRPSRPGTAERVSSKRPSRRSTEVASVHFSMKVQNIDYGLLSAAPETLDTFKATVREAVAEKAGVLPSHVHLELSAGSVVVKATILPPKHVPIQVVETNLKAATSKESRSREDHHAGSVVNLDASSCASSARDSKLVSASLAHKVVTQLRAISGIKSVSTGDIRVSKVSTPKVQVIRMEVPVVPPDAPAHPALVSARDTATQSPPALQQQLQGSGARLHRSRSTSKHSLDFRPSVADANGFARTPLSSSRGSRRPSTGRHEVVKPEVTKHPPRPTSASSQCSQPKRSAVLPSLSQSQLSAPRCSQSRGSAPGDAKEREPVELPALMPRSVSMPSDFHQRGQKAPSKQRSLTGLGLPSLTGCDTPASAAKDAKEIGRRPSAHESEVRVVEARVIEAKAIEQDIRKVAVAETKTVEPAPPKAKMLDSIPLTTIKLDEEKNLRRESKLFRARQAWASRHAIEDAMCLARLIQVTREMRQETEHRVKRKAREVHEVMKLLKRIQQLRVEGESKKIAFLPSFWVTWRKLAARTVRADDAEEPPPPPPERAAGQPLPGPPPGAPPTPPPEHTELQAAMAVKRRLLEAKERMVKLNAVLRAEVKQLSGNVD</sequence>
<organism evidence="2">
    <name type="scientific">Alexandrium monilatum</name>
    <dbReference type="NCBI Taxonomy" id="311494"/>
    <lineage>
        <taxon>Eukaryota</taxon>
        <taxon>Sar</taxon>
        <taxon>Alveolata</taxon>
        <taxon>Dinophyceae</taxon>
        <taxon>Gonyaulacales</taxon>
        <taxon>Pyrocystaceae</taxon>
        <taxon>Alexandrium</taxon>
    </lineage>
</organism>
<evidence type="ECO:0000313" key="2">
    <source>
        <dbReference type="EMBL" id="CAE4641035.1"/>
    </source>
</evidence>
<evidence type="ECO:0000256" key="1">
    <source>
        <dbReference type="SAM" id="MobiDB-lite"/>
    </source>
</evidence>
<feature type="compositionally biased region" description="Low complexity" evidence="1">
    <location>
        <begin position="342"/>
        <end position="356"/>
    </location>
</feature>
<proteinExistence type="predicted"/>
<feature type="compositionally biased region" description="Basic and acidic residues" evidence="1">
    <location>
        <begin position="424"/>
        <end position="436"/>
    </location>
</feature>
<feature type="compositionally biased region" description="Low complexity" evidence="1">
    <location>
        <begin position="404"/>
        <end position="415"/>
    </location>
</feature>
<gene>
    <name evidence="2" type="ORF">AMON00008_LOCUS48062</name>
</gene>
<dbReference type="AlphaFoldDB" id="A0A7S4VET4"/>
<feature type="compositionally biased region" description="Pro residues" evidence="1">
    <location>
        <begin position="605"/>
        <end position="618"/>
    </location>
</feature>
<reference evidence="2" key="1">
    <citation type="submission" date="2021-01" db="EMBL/GenBank/DDBJ databases">
        <authorList>
            <person name="Corre E."/>
            <person name="Pelletier E."/>
            <person name="Niang G."/>
            <person name="Scheremetjew M."/>
            <person name="Finn R."/>
            <person name="Kale V."/>
            <person name="Holt S."/>
            <person name="Cochrane G."/>
            <person name="Meng A."/>
            <person name="Brown T."/>
            <person name="Cohen L."/>
        </authorList>
    </citation>
    <scope>NUCLEOTIDE SEQUENCE</scope>
    <source>
        <strain evidence="2">CCMP3105</strain>
    </source>
</reference>
<name>A0A7S4VET4_9DINO</name>
<feature type="compositionally biased region" description="Polar residues" evidence="1">
    <location>
        <begin position="330"/>
        <end position="340"/>
    </location>
</feature>
<dbReference type="EMBL" id="HBNR01067961">
    <property type="protein sequence ID" value="CAE4641035.1"/>
    <property type="molecule type" value="Transcribed_RNA"/>
</dbReference>
<feature type="compositionally biased region" description="Polar residues" evidence="1">
    <location>
        <begin position="253"/>
        <end position="268"/>
    </location>
</feature>
<feature type="compositionally biased region" description="Basic and acidic residues" evidence="1">
    <location>
        <begin position="313"/>
        <end position="324"/>
    </location>
</feature>
<feature type="region of interest" description="Disordered" evidence="1">
    <location>
        <begin position="238"/>
        <end position="436"/>
    </location>
</feature>
<protein>
    <submittedName>
        <fullName evidence="2">Uncharacterized protein</fullName>
    </submittedName>
</protein>